<name>A0A2T5V1S8_9HYPH</name>
<dbReference type="Pfam" id="PF05443">
    <property type="entry name" value="ROS_MUCR"/>
    <property type="match status" value="1"/>
</dbReference>
<dbReference type="InterPro" id="IPR041920">
    <property type="entry name" value="ROS/MUCR_sf"/>
</dbReference>
<dbReference type="Gene3D" id="1.10.10.1550">
    <property type="entry name" value="ROS/MUCR transcriptional regulator protein"/>
    <property type="match status" value="1"/>
</dbReference>
<dbReference type="AlphaFoldDB" id="A0A2T5V1S8"/>
<sequence length="138" mass="15384">MTENVTDDNLIDLAADIVSAYVSNNTVPATDLPQLINEVFGALQRTSGAVVEPEPEPLKPAVPVKKSVTPDYIICLEDGKQFKSLKRHLRTHYDMTPEEYREKWGLPADYPMVAPNYAAARSDLAKKMGLGQQRRRGK</sequence>
<dbReference type="InterPro" id="IPR008807">
    <property type="entry name" value="ROS_MUCR"/>
</dbReference>
<dbReference type="RefSeq" id="WP_107991551.1">
    <property type="nucleotide sequence ID" value="NZ_QAYG01000010.1"/>
</dbReference>
<proteinExistence type="inferred from homology"/>
<dbReference type="GO" id="GO:0008270">
    <property type="term" value="F:zinc ion binding"/>
    <property type="evidence" value="ECO:0007669"/>
    <property type="project" value="InterPro"/>
</dbReference>
<dbReference type="EMBL" id="QAYG01000010">
    <property type="protein sequence ID" value="PTW57690.1"/>
    <property type="molecule type" value="Genomic_DNA"/>
</dbReference>
<dbReference type="Proteomes" id="UP000244081">
    <property type="component" value="Unassembled WGS sequence"/>
</dbReference>
<evidence type="ECO:0000313" key="3">
    <source>
        <dbReference type="Proteomes" id="UP000244081"/>
    </source>
</evidence>
<reference evidence="2 3" key="1">
    <citation type="submission" date="2018-04" db="EMBL/GenBank/DDBJ databases">
        <title>Genomic Encyclopedia of Archaeal and Bacterial Type Strains, Phase II (KMG-II): from individual species to whole genera.</title>
        <authorList>
            <person name="Goeker M."/>
        </authorList>
    </citation>
    <scope>NUCLEOTIDE SEQUENCE [LARGE SCALE GENOMIC DNA]</scope>
    <source>
        <strain evidence="2 3">DSM 23382</strain>
    </source>
</reference>
<protein>
    <submittedName>
        <fullName evidence="2">MucR family transcriptional regulator</fullName>
    </submittedName>
</protein>
<comment type="similarity">
    <text evidence="1">Belongs to the ros/MucR family.</text>
</comment>
<dbReference type="OrthoDB" id="9809693at2"/>
<comment type="caution">
    <text evidence="2">The sequence shown here is derived from an EMBL/GenBank/DDBJ whole genome shotgun (WGS) entry which is preliminary data.</text>
</comment>
<dbReference type="GO" id="GO:0006355">
    <property type="term" value="P:regulation of DNA-templated transcription"/>
    <property type="evidence" value="ECO:0007669"/>
    <property type="project" value="InterPro"/>
</dbReference>
<evidence type="ECO:0000256" key="1">
    <source>
        <dbReference type="ARBA" id="ARBA00007031"/>
    </source>
</evidence>
<accession>A0A2T5V1S8</accession>
<gene>
    <name evidence="2" type="ORF">C8N35_110169</name>
</gene>
<keyword evidence="3" id="KW-1185">Reference proteome</keyword>
<evidence type="ECO:0000313" key="2">
    <source>
        <dbReference type="EMBL" id="PTW57690.1"/>
    </source>
</evidence>
<dbReference type="GO" id="GO:0003677">
    <property type="term" value="F:DNA binding"/>
    <property type="evidence" value="ECO:0007669"/>
    <property type="project" value="InterPro"/>
</dbReference>
<organism evidence="2 3">
    <name type="scientific">Breoghania corrubedonensis</name>
    <dbReference type="NCBI Taxonomy" id="665038"/>
    <lineage>
        <taxon>Bacteria</taxon>
        <taxon>Pseudomonadati</taxon>
        <taxon>Pseudomonadota</taxon>
        <taxon>Alphaproteobacteria</taxon>
        <taxon>Hyphomicrobiales</taxon>
        <taxon>Stappiaceae</taxon>
        <taxon>Breoghania</taxon>
    </lineage>
</organism>